<dbReference type="InterPro" id="IPR006035">
    <property type="entry name" value="Ureohydrolase"/>
</dbReference>
<sequence length="944" mass="104133">MYRGTSKLRLSLAHLRPTVVIRSVFPIVVKPARHLTAPPQSSSSNYVNGSPTSLRPTAAELENFQSQQENYARPTFFAFSVFHRILKYSLGGIGAIVGITALSLEAAHQWVEHVELQPEIKDDKFGWESERDRWSGGQQGGTDPRLGWWARRAVRSAWIPLNWDSGDFEGIIGADEGERGGLNIFEKKYATAESFLHGAIEAAQKHIPESNDHAILELINLHAAVVERMGGRANLEAARAEWESLLSLLPAHGNQTARIAKRLGDLDARLGNTSLAFDAWNRALEAAYHTKGGKLPPEPSSQRTIISILLSMSGNYALQRELQLAKQTEEAALSMLEPLPTPSLARISKDSAPEQLHKLFTYHRSALFMIHLAEVLWAQSSSKNLSASLDYLAQAAERSERTALLLTGTPRIHPDVPLSSTPHPPFPSANLLTAFESSKSLGRPARSLLRDARRSAAEAWNLQGLLLEGSKGDKEALESFERALEWAGGQNNIEGEGDVLEKDRKQIWRNWARLREPRSSQSPFYPRLAIEAPMLRVAAHTIILASIVHAKAQQVNEGTTQTRLEVDKEFQTWAKKYGSQFDMAFSGPLSFAHLPYLKCLDTENESQLFDIAILGMPFDSAVTYRPGARFGPYGIRSGSRRISPMRGYSTAWGFNPYKQDAVIKDCGDVPVIPFDTKYAMEQIQTAYSTLIKREVATQTAVNPISAKKLSKDGKLHPRIVTLGGDHSIVLPILRSLYGVYGEIAVIHFDSHLDTWPVLGYYGIKDSTIVTHGTMFWTAMTEGLIAKGNSVHAGIRCKMQRCFCNQGINDIEHDESVGFSLITTDDIDDLGPDGIAKEIRKRVGDGPVYLSFDIDVIDPALAPATGTPEPGGWTTREIKRILRGLTGMNIVGADVVEVAPAYDTNAETTSLVAADIVHEMLSIMIGKEPAVVRHVEGKLNMRVEL</sequence>
<comment type="similarity">
    <text evidence="1">Belongs to the arginase family. Agmatinase subfamily.</text>
</comment>
<dbReference type="OrthoDB" id="2524554at2759"/>
<dbReference type="PRINTS" id="PR00116">
    <property type="entry name" value="ARGINASE"/>
</dbReference>
<evidence type="ECO:0000256" key="4">
    <source>
        <dbReference type="RuleBase" id="RU003684"/>
    </source>
</evidence>
<evidence type="ECO:0000256" key="3">
    <source>
        <dbReference type="ARBA" id="ARBA00022801"/>
    </source>
</evidence>
<name>A0A5N5QXM8_9AGAM</name>
<keyword evidence="3 4" id="KW-0378">Hydrolase</keyword>
<dbReference type="EMBL" id="SSOP01000002">
    <property type="protein sequence ID" value="KAB5596361.1"/>
    <property type="molecule type" value="Genomic_DNA"/>
</dbReference>
<dbReference type="InterPro" id="IPR020855">
    <property type="entry name" value="Ureohydrolase_Mn_BS"/>
</dbReference>
<dbReference type="CDD" id="cd11592">
    <property type="entry name" value="Agmatinase_PAH"/>
    <property type="match status" value="1"/>
</dbReference>
<dbReference type="GO" id="GO:0008783">
    <property type="term" value="F:agmatinase activity"/>
    <property type="evidence" value="ECO:0007669"/>
    <property type="project" value="TreeGrafter"/>
</dbReference>
<evidence type="ECO:0000256" key="1">
    <source>
        <dbReference type="ARBA" id="ARBA00009227"/>
    </source>
</evidence>
<dbReference type="GO" id="GO:0033389">
    <property type="term" value="P:putrescine biosynthetic process from arginine, via agmatine"/>
    <property type="evidence" value="ECO:0007669"/>
    <property type="project" value="TreeGrafter"/>
</dbReference>
<evidence type="ECO:0000313" key="5">
    <source>
        <dbReference type="EMBL" id="KAB5596361.1"/>
    </source>
</evidence>
<evidence type="ECO:0008006" key="7">
    <source>
        <dbReference type="Google" id="ProtNLM"/>
    </source>
</evidence>
<dbReference type="PROSITE" id="PS51409">
    <property type="entry name" value="ARGINASE_2"/>
    <property type="match status" value="1"/>
</dbReference>
<evidence type="ECO:0000256" key="2">
    <source>
        <dbReference type="ARBA" id="ARBA00022723"/>
    </source>
</evidence>
<dbReference type="SUPFAM" id="SSF52768">
    <property type="entry name" value="Arginase/deacetylase"/>
    <property type="match status" value="1"/>
</dbReference>
<evidence type="ECO:0000313" key="6">
    <source>
        <dbReference type="Proteomes" id="UP000383932"/>
    </source>
</evidence>
<dbReference type="Proteomes" id="UP000383932">
    <property type="component" value="Unassembled WGS sequence"/>
</dbReference>
<keyword evidence="2" id="KW-0479">Metal-binding</keyword>
<dbReference type="AlphaFoldDB" id="A0A5N5QXM8"/>
<dbReference type="InterPro" id="IPR023696">
    <property type="entry name" value="Ureohydrolase_dom_sf"/>
</dbReference>
<dbReference type="Gene3D" id="3.40.800.10">
    <property type="entry name" value="Ureohydrolase domain"/>
    <property type="match status" value="1"/>
</dbReference>
<dbReference type="SUPFAM" id="SSF48452">
    <property type="entry name" value="TPR-like"/>
    <property type="match status" value="1"/>
</dbReference>
<dbReference type="Pfam" id="PF00491">
    <property type="entry name" value="Arginase"/>
    <property type="match status" value="1"/>
</dbReference>
<protein>
    <recommendedName>
        <fullName evidence="7">Agmatinase</fullName>
    </recommendedName>
</protein>
<gene>
    <name evidence="5" type="ORF">CTheo_346</name>
</gene>
<dbReference type="PANTHER" id="PTHR11358:SF26">
    <property type="entry name" value="GUANIDINO ACID HYDROLASE, MITOCHONDRIAL"/>
    <property type="match status" value="1"/>
</dbReference>
<comment type="caution">
    <text evidence="5">The sequence shown here is derived from an EMBL/GenBank/DDBJ whole genome shotgun (WGS) entry which is preliminary data.</text>
</comment>
<organism evidence="5 6">
    <name type="scientific">Ceratobasidium theobromae</name>
    <dbReference type="NCBI Taxonomy" id="1582974"/>
    <lineage>
        <taxon>Eukaryota</taxon>
        <taxon>Fungi</taxon>
        <taxon>Dikarya</taxon>
        <taxon>Basidiomycota</taxon>
        <taxon>Agaricomycotina</taxon>
        <taxon>Agaricomycetes</taxon>
        <taxon>Cantharellales</taxon>
        <taxon>Ceratobasidiaceae</taxon>
        <taxon>Ceratobasidium</taxon>
    </lineage>
</organism>
<proteinExistence type="inferred from homology"/>
<keyword evidence="6" id="KW-1185">Reference proteome</keyword>
<dbReference type="PANTHER" id="PTHR11358">
    <property type="entry name" value="ARGINASE/AGMATINASE"/>
    <property type="match status" value="1"/>
</dbReference>
<reference evidence="5 6" key="1">
    <citation type="journal article" date="2019" name="Fungal Biol. Biotechnol.">
        <title>Draft genome sequence of fastidious pathogen Ceratobasidium theobromae, which causes vascular-streak dieback in Theobroma cacao.</title>
        <authorList>
            <person name="Ali S.S."/>
            <person name="Asman A."/>
            <person name="Shao J."/>
            <person name="Firmansyah A.P."/>
            <person name="Susilo A.W."/>
            <person name="Rosmana A."/>
            <person name="McMahon P."/>
            <person name="Junaid M."/>
            <person name="Guest D."/>
            <person name="Kheng T.Y."/>
            <person name="Meinhardt L.W."/>
            <person name="Bailey B.A."/>
        </authorList>
    </citation>
    <scope>NUCLEOTIDE SEQUENCE [LARGE SCALE GENOMIC DNA]</scope>
    <source>
        <strain evidence="5 6">CT2</strain>
    </source>
</reference>
<accession>A0A5N5QXM8</accession>
<dbReference type="GO" id="GO:0046872">
    <property type="term" value="F:metal ion binding"/>
    <property type="evidence" value="ECO:0007669"/>
    <property type="project" value="UniProtKB-KW"/>
</dbReference>
<dbReference type="FunFam" id="3.40.800.10:FF:000014">
    <property type="entry name" value="Arginase family protein"/>
    <property type="match status" value="1"/>
</dbReference>
<dbReference type="PROSITE" id="PS01053">
    <property type="entry name" value="ARGINASE_1"/>
    <property type="match status" value="1"/>
</dbReference>
<dbReference type="InterPro" id="IPR011990">
    <property type="entry name" value="TPR-like_helical_dom_sf"/>
</dbReference>